<keyword evidence="3" id="KW-0442">Lipid degradation</keyword>
<proteinExistence type="predicted"/>
<accession>A0AAV2QQH1</accession>
<name>A0AAV2QQH1_MEGNR</name>
<keyword evidence="4" id="KW-0443">Lipid metabolism</keyword>
<feature type="compositionally biased region" description="Basic and acidic residues" evidence="5">
    <location>
        <begin position="154"/>
        <end position="164"/>
    </location>
</feature>
<evidence type="ECO:0000256" key="2">
    <source>
        <dbReference type="ARBA" id="ARBA00022801"/>
    </source>
</evidence>
<feature type="domain" description="Phosphatidylinositol-specific phospholipase C X" evidence="6">
    <location>
        <begin position="1"/>
        <end position="119"/>
    </location>
</feature>
<dbReference type="PANTHER" id="PTHR10336">
    <property type="entry name" value="PHOSPHOINOSITIDE-SPECIFIC PHOSPHOLIPASE C FAMILY PROTEIN"/>
    <property type="match status" value="1"/>
</dbReference>
<dbReference type="PROSITE" id="PS50007">
    <property type="entry name" value="PIPLC_X_DOMAIN"/>
    <property type="match status" value="1"/>
</dbReference>
<reference evidence="7 8" key="1">
    <citation type="submission" date="2024-05" db="EMBL/GenBank/DDBJ databases">
        <authorList>
            <person name="Wallberg A."/>
        </authorList>
    </citation>
    <scope>NUCLEOTIDE SEQUENCE [LARGE SCALE GENOMIC DNA]</scope>
</reference>
<comment type="caution">
    <text evidence="7">The sequence shown here is derived from an EMBL/GenBank/DDBJ whole genome shotgun (WGS) entry which is preliminary data.</text>
</comment>
<evidence type="ECO:0000313" key="7">
    <source>
        <dbReference type="EMBL" id="CAL4093848.1"/>
    </source>
</evidence>
<dbReference type="Gene3D" id="3.20.20.190">
    <property type="entry name" value="Phosphatidylinositol (PI) phosphodiesterase"/>
    <property type="match status" value="1"/>
</dbReference>
<dbReference type="GO" id="GO:0051209">
    <property type="term" value="P:release of sequestered calcium ion into cytosol"/>
    <property type="evidence" value="ECO:0007669"/>
    <property type="project" value="TreeGrafter"/>
</dbReference>
<dbReference type="GO" id="GO:0004435">
    <property type="term" value="F:phosphatidylinositol-4,5-bisphosphate phospholipase C activity"/>
    <property type="evidence" value="ECO:0007669"/>
    <property type="project" value="UniProtKB-EC"/>
</dbReference>
<dbReference type="InterPro" id="IPR017946">
    <property type="entry name" value="PLC-like_Pdiesterase_TIM-brl"/>
</dbReference>
<dbReference type="InterPro" id="IPR001192">
    <property type="entry name" value="PI-PLC_fam"/>
</dbReference>
<dbReference type="SMART" id="SM00148">
    <property type="entry name" value="PLCXc"/>
    <property type="match status" value="1"/>
</dbReference>
<feature type="non-terminal residue" evidence="7">
    <location>
        <position position="202"/>
    </location>
</feature>
<dbReference type="SUPFAM" id="SSF51695">
    <property type="entry name" value="PLC-like phosphodiesterases"/>
    <property type="match status" value="1"/>
</dbReference>
<feature type="region of interest" description="Disordered" evidence="5">
    <location>
        <begin position="142"/>
        <end position="174"/>
    </location>
</feature>
<evidence type="ECO:0000256" key="4">
    <source>
        <dbReference type="ARBA" id="ARBA00023098"/>
    </source>
</evidence>
<evidence type="ECO:0000256" key="5">
    <source>
        <dbReference type="SAM" id="MobiDB-lite"/>
    </source>
</evidence>
<dbReference type="InterPro" id="IPR000909">
    <property type="entry name" value="PLipase_C_PInositol-sp_X_dom"/>
</dbReference>
<sequence length="202" mass="22252">MYRQSLLAGCRCVELDCWDGKAPDEEPIITHGKAMCTEIMAEEAFDAIGKCAFVTSEYPVVLSFENHCCKKQQLKLAKFCEKYFGDTLGKAPLEKFPLGPGKRMAGPVHLKNRILIKNKRLKAEAEKEELEIYLKGGDLAEEAAEDPNAPPPEPKPDEAPKEGEAPAPPVYSGTSLTNIHPLLSSYVNYAQPVHFGGFDKAE</sequence>
<dbReference type="AlphaFoldDB" id="A0AAV2QQH1"/>
<keyword evidence="8" id="KW-1185">Reference proteome</keyword>
<dbReference type="GO" id="GO:0016042">
    <property type="term" value="P:lipid catabolic process"/>
    <property type="evidence" value="ECO:0007669"/>
    <property type="project" value="UniProtKB-KW"/>
</dbReference>
<gene>
    <name evidence="7" type="ORF">MNOR_LOCUS14986</name>
</gene>
<dbReference type="EC" id="3.1.4.11" evidence="1"/>
<evidence type="ECO:0000313" key="8">
    <source>
        <dbReference type="Proteomes" id="UP001497623"/>
    </source>
</evidence>
<dbReference type="Proteomes" id="UP001497623">
    <property type="component" value="Unassembled WGS sequence"/>
</dbReference>
<evidence type="ECO:0000256" key="3">
    <source>
        <dbReference type="ARBA" id="ARBA00022963"/>
    </source>
</evidence>
<dbReference type="Pfam" id="PF00388">
    <property type="entry name" value="PI-PLC-X"/>
    <property type="match status" value="1"/>
</dbReference>
<dbReference type="GO" id="GO:0046488">
    <property type="term" value="P:phosphatidylinositol metabolic process"/>
    <property type="evidence" value="ECO:0007669"/>
    <property type="project" value="TreeGrafter"/>
</dbReference>
<organism evidence="7 8">
    <name type="scientific">Meganyctiphanes norvegica</name>
    <name type="common">Northern krill</name>
    <name type="synonym">Thysanopoda norvegica</name>
    <dbReference type="NCBI Taxonomy" id="48144"/>
    <lineage>
        <taxon>Eukaryota</taxon>
        <taxon>Metazoa</taxon>
        <taxon>Ecdysozoa</taxon>
        <taxon>Arthropoda</taxon>
        <taxon>Crustacea</taxon>
        <taxon>Multicrustacea</taxon>
        <taxon>Malacostraca</taxon>
        <taxon>Eumalacostraca</taxon>
        <taxon>Eucarida</taxon>
        <taxon>Euphausiacea</taxon>
        <taxon>Euphausiidae</taxon>
        <taxon>Meganyctiphanes</taxon>
    </lineage>
</organism>
<dbReference type="GO" id="GO:0048015">
    <property type="term" value="P:phosphatidylinositol-mediated signaling"/>
    <property type="evidence" value="ECO:0007669"/>
    <property type="project" value="TreeGrafter"/>
</dbReference>
<dbReference type="PANTHER" id="PTHR10336:SF36">
    <property type="entry name" value="1-PHOSPHATIDYLINOSITOL 4,5-BISPHOSPHATE PHOSPHODIESTERASE BETA-4"/>
    <property type="match status" value="1"/>
</dbReference>
<evidence type="ECO:0000256" key="1">
    <source>
        <dbReference type="ARBA" id="ARBA00012368"/>
    </source>
</evidence>
<keyword evidence="2" id="KW-0378">Hydrolase</keyword>
<protein>
    <recommendedName>
        <fullName evidence="1">phosphoinositide phospholipase C</fullName>
        <ecNumber evidence="1">3.1.4.11</ecNumber>
    </recommendedName>
</protein>
<dbReference type="EMBL" id="CAXKWB010009202">
    <property type="protein sequence ID" value="CAL4093848.1"/>
    <property type="molecule type" value="Genomic_DNA"/>
</dbReference>
<evidence type="ECO:0000259" key="6">
    <source>
        <dbReference type="SMART" id="SM00148"/>
    </source>
</evidence>